<dbReference type="KEGG" id="cep:Cri9333_4826"/>
<protein>
    <submittedName>
        <fullName evidence="5">Restriction modification system DNA specificity domain protein</fullName>
    </submittedName>
</protein>
<geneLocation type="plasmid" evidence="5 6">
    <name>pCRI9333.03</name>
</geneLocation>
<evidence type="ECO:0000259" key="4">
    <source>
        <dbReference type="Pfam" id="PF01420"/>
    </source>
</evidence>
<dbReference type="InterPro" id="IPR000055">
    <property type="entry name" value="Restrct_endonuc_typeI_TRD"/>
</dbReference>
<evidence type="ECO:0000313" key="5">
    <source>
        <dbReference type="EMBL" id="AFZ15593.1"/>
    </source>
</evidence>
<organism evidence="5 6">
    <name type="scientific">Crinalium epipsammum PCC 9333</name>
    <dbReference type="NCBI Taxonomy" id="1173022"/>
    <lineage>
        <taxon>Bacteria</taxon>
        <taxon>Bacillati</taxon>
        <taxon>Cyanobacteriota</taxon>
        <taxon>Cyanophyceae</taxon>
        <taxon>Gomontiellales</taxon>
        <taxon>Gomontiellaceae</taxon>
        <taxon>Crinalium</taxon>
    </lineage>
</organism>
<dbReference type="PATRIC" id="fig|1173022.3.peg.5218"/>
<name>K9W5I1_9CYAN</name>
<sequence length="397" mass="45124">MKWSTTKFESLYAAPSRNGLYKAKEFHGSGIRIVNMGEMFAFPFIGNQEMKLLSVTDEELGRFGLQAGDLLFARRSLVEEGAGKCSLIVDHDEPMVFESSMIRVRLRKECCDPQFYYYYFKSPIGRSTITAIVTGVAQKGIRGSELATIAVHNPPIPTQQRIADILFNYDRLIDNNTRRIALLEESIHRLYKEWFVRLRFPGCDQVKVVDGMPEGWTCKPLEEVCELIMGQSPRSTTYNTTGQGLPFHQGVTKFGNRFISHETYCTQPNRLAETGDILCSVRAPVGRLNITLDRIIIGRGLAAIRNRQGYQSFQFYQLKAYFFQEDLIGGGAIFASVTKKQLSEQMMLVPSQEVLQAFENISKPVDQQLINLYFQNKKLRQARDLLLPRLMNGSIVV</sequence>
<proteinExistence type="inferred from homology"/>
<dbReference type="HOGENOM" id="CLU_021095_2_3_3"/>
<dbReference type="CDD" id="cd17517">
    <property type="entry name" value="RMtype1_S_EcoKI_StySPI-TRD2-CR2_like"/>
    <property type="match status" value="1"/>
</dbReference>
<reference evidence="5 6" key="1">
    <citation type="submission" date="2012-06" db="EMBL/GenBank/DDBJ databases">
        <title>Finished plasmid 3 of genome of Crinalium epipsammum PCC 9333.</title>
        <authorList>
            <consortium name="US DOE Joint Genome Institute"/>
            <person name="Gugger M."/>
            <person name="Coursin T."/>
            <person name="Rippka R."/>
            <person name="Tandeau De Marsac N."/>
            <person name="Huntemann M."/>
            <person name="Wei C.-L."/>
            <person name="Han J."/>
            <person name="Detter J.C."/>
            <person name="Han C."/>
            <person name="Tapia R."/>
            <person name="Davenport K."/>
            <person name="Daligault H."/>
            <person name="Erkkila T."/>
            <person name="Gu W."/>
            <person name="Munk A.C.C."/>
            <person name="Teshima H."/>
            <person name="Xu Y."/>
            <person name="Chain P."/>
            <person name="Chen A."/>
            <person name="Krypides N."/>
            <person name="Mavromatis K."/>
            <person name="Markowitz V."/>
            <person name="Szeto E."/>
            <person name="Ivanova N."/>
            <person name="Mikhailova N."/>
            <person name="Ovchinnikova G."/>
            <person name="Pagani I."/>
            <person name="Pati A."/>
            <person name="Goodwin L."/>
            <person name="Peters L."/>
            <person name="Pitluck S."/>
            <person name="Woyke T."/>
            <person name="Kerfeld C."/>
        </authorList>
    </citation>
    <scope>NUCLEOTIDE SEQUENCE [LARGE SCALE GENOMIC DNA]</scope>
    <source>
        <strain evidence="5 6">PCC 9333</strain>
        <plasmid evidence="6">Plasmid pCRI9333.03</plasmid>
    </source>
</reference>
<dbReference type="InterPro" id="IPR044946">
    <property type="entry name" value="Restrct_endonuc_typeI_TRD_sf"/>
</dbReference>
<evidence type="ECO:0000256" key="1">
    <source>
        <dbReference type="ARBA" id="ARBA00010923"/>
    </source>
</evidence>
<dbReference type="Pfam" id="PF01420">
    <property type="entry name" value="Methylase_S"/>
    <property type="match status" value="2"/>
</dbReference>
<keyword evidence="3" id="KW-0238">DNA-binding</keyword>
<evidence type="ECO:0000256" key="3">
    <source>
        <dbReference type="ARBA" id="ARBA00023125"/>
    </source>
</evidence>
<feature type="domain" description="Type I restriction modification DNA specificity" evidence="4">
    <location>
        <begin position="213"/>
        <end position="353"/>
    </location>
</feature>
<keyword evidence="5" id="KW-0614">Plasmid</keyword>
<keyword evidence="2" id="KW-0680">Restriction system</keyword>
<evidence type="ECO:0000313" key="6">
    <source>
        <dbReference type="Proteomes" id="UP000010472"/>
    </source>
</evidence>
<accession>K9W5I1</accession>
<evidence type="ECO:0000256" key="2">
    <source>
        <dbReference type="ARBA" id="ARBA00022747"/>
    </source>
</evidence>
<keyword evidence="6" id="KW-1185">Reference proteome</keyword>
<dbReference type="CDD" id="cd17495">
    <property type="entry name" value="RMtype1_S_Cep9333ORF4827P-TRD2-CR2_like"/>
    <property type="match status" value="1"/>
</dbReference>
<dbReference type="GO" id="GO:0003677">
    <property type="term" value="F:DNA binding"/>
    <property type="evidence" value="ECO:0007669"/>
    <property type="project" value="UniProtKB-KW"/>
</dbReference>
<dbReference type="PANTHER" id="PTHR30408">
    <property type="entry name" value="TYPE-1 RESTRICTION ENZYME ECOKI SPECIFICITY PROTEIN"/>
    <property type="match status" value="1"/>
</dbReference>
<comment type="similarity">
    <text evidence="1">Belongs to the type-I restriction system S methylase family.</text>
</comment>
<dbReference type="GO" id="GO:0009307">
    <property type="term" value="P:DNA restriction-modification system"/>
    <property type="evidence" value="ECO:0007669"/>
    <property type="project" value="UniProtKB-KW"/>
</dbReference>
<dbReference type="OrthoDB" id="9815652at2"/>
<dbReference type="Gene3D" id="3.90.220.20">
    <property type="entry name" value="DNA methylase specificity domains"/>
    <property type="match status" value="2"/>
</dbReference>
<feature type="domain" description="Type I restriction modification DNA specificity" evidence="4">
    <location>
        <begin position="61"/>
        <end position="184"/>
    </location>
</feature>
<dbReference type="RefSeq" id="WP_015205589.1">
    <property type="nucleotide sequence ID" value="NC_019754.1"/>
</dbReference>
<dbReference type="PANTHER" id="PTHR30408:SF13">
    <property type="entry name" value="TYPE I RESTRICTION ENZYME HINDI SPECIFICITY SUBUNIT"/>
    <property type="match status" value="1"/>
</dbReference>
<dbReference type="Proteomes" id="UP000010472">
    <property type="component" value="Plasmid pCRI9333.03"/>
</dbReference>
<dbReference type="InterPro" id="IPR052021">
    <property type="entry name" value="Type-I_RS_S_subunit"/>
</dbReference>
<dbReference type="EMBL" id="CP003623">
    <property type="protein sequence ID" value="AFZ15593.1"/>
    <property type="molecule type" value="Genomic_DNA"/>
</dbReference>
<gene>
    <name evidence="5" type="ORF">Cri9333_4826</name>
</gene>
<dbReference type="AlphaFoldDB" id="K9W5I1"/>
<dbReference type="SUPFAM" id="SSF116734">
    <property type="entry name" value="DNA methylase specificity domain"/>
    <property type="match status" value="2"/>
</dbReference>
<dbReference type="REBASE" id="58481">
    <property type="entry name" value="S.Cep9333ORF4827P"/>
</dbReference>